<dbReference type="SUPFAM" id="SSF55729">
    <property type="entry name" value="Acyl-CoA N-acyltransferases (Nat)"/>
    <property type="match status" value="1"/>
</dbReference>
<evidence type="ECO:0000259" key="4">
    <source>
        <dbReference type="PROSITE" id="PS51186"/>
    </source>
</evidence>
<dbReference type="PANTHER" id="PTHR47542">
    <property type="entry name" value="ACYL-COA N-ACYLTRANSFERASES (NAT) SUPERFAMILY PROTEIN"/>
    <property type="match status" value="1"/>
</dbReference>
<dbReference type="InterPro" id="IPR000182">
    <property type="entry name" value="GNAT_dom"/>
</dbReference>
<feature type="region of interest" description="Disordered" evidence="1">
    <location>
        <begin position="1288"/>
        <end position="1487"/>
    </location>
</feature>
<feature type="compositionally biased region" description="Polar residues" evidence="1">
    <location>
        <begin position="1423"/>
        <end position="1434"/>
    </location>
</feature>
<evidence type="ECO:0000313" key="5">
    <source>
        <dbReference type="EMBL" id="RMZ69269.1"/>
    </source>
</evidence>
<evidence type="ECO:0000313" key="6">
    <source>
        <dbReference type="Proteomes" id="UP000265663"/>
    </source>
</evidence>
<dbReference type="PANTHER" id="PTHR47542:SF2">
    <property type="entry name" value="ACYL-COA N-ACYLTRANSFERASES (NAT) SUPERFAMILY PROTEIN"/>
    <property type="match status" value="1"/>
</dbReference>
<feature type="compositionally biased region" description="Pro residues" evidence="1">
    <location>
        <begin position="1599"/>
        <end position="1611"/>
    </location>
</feature>
<name>A0A3M7M4F6_9PLEO</name>
<keyword evidence="2" id="KW-1133">Transmembrane helix</keyword>
<dbReference type="CDD" id="cd12087">
    <property type="entry name" value="TM_EGFR-like"/>
    <property type="match status" value="1"/>
</dbReference>
<keyword evidence="2" id="KW-0472">Membrane</keyword>
<sequence length="1722" mass="189215">MSIPYFVKWWVFIALSRASHTNLNFKPVESPSKPETTYIKLQVVSTPTQTQLEALTKSALKTTIYNMADLQLACTPPGFMIKDFSNFPPKDRLAIAEKVAKLERKIFPAIEHFNYDVELKKKNIGLLLVFKESDTDTLAAYLVYQRMKRIAWLHKLCVVEQEREKGLGKCLIHSLRRHMEKGGCHTIFLWVDANRQPARALYNSCGFQQSDWRLGNEPLFQCLAPQRFSHATPDTIFIALFENYGQSSFRCIYSICSLERGQAGRHVLSLTAATTPPTPSSHILELSGWTECKVFPASTRTRVTVAIANSCNPTRWLNLAKGLLVHLLGPALMANLRDMARFFAFMILLPLLACATPQVNYPLNLQYPPVARIGTPFSFQFAPTTFSSASENLQYSLIGNPSWLSLDGDSRTLSGMPQAGDVGTVNFTINAAGQGGATASMDSQILVSSVDEPAVKDDVSTVLSMAGDVSRPNVVTIKPAKPFNITFPFDTFDSHGVAPSYFALLENRTPLPAWISFDSSSISFAGTTPLTTYPQTVQVVLIASEAPGFSASSISFSIIVSEHTLSFNPSSQTISVARGQDLQINDLKKKLFLDGLIVEDKDVQSVTAKLPSWLSLNNGTITISGTTPVELKSQSFVITAKDQFGDIAEYSIHANVLSNIFTGDVGTLNLTLGEPFEYTIPSTVLTKHGKVTADLGNLAGHLQFDPATATISGTVPTDFTPQNVQCSLTAVSDQNSNQDSQTFHIMVSKVATTDPQKTSSGTSHPEHKNDRHKTAVIVGAVIGGICGILILVALASCLKRRRRLAKSYISPKLPRSPRKSDISQPTFMPWNEWDNPVEQHDEKGKENHDPFVERTPEHPPRVDIDLPQYHFHGTVDTSGNNESSNATNTKCYQKGAATTRTSRLYAHTPVLPEDGRESLSLAGSIGDDDTRTLDHFQTSSFGIYDDTAPSQHPPDSMRIPTELAKRASQTSDTFRKHKRRTTTVYQDQIHRSTGLPVNRRITGMGHGRHTYSLSRTNTNFSSLHRPMSTGSNATTRRTSTLSISPSAFPQSPLARKHMTLVTTPTEVRRSVRVVPTSKRSSYVDGRTVDEKRNSYIRKRASNQSPFFSAGARASTCSYKSPPAFITEAISTPRSPLSPMNRNTVVRPDSDVVAGTERVISDTIKFSELFDDQAASPQYRFPGSLRKSRVNRHHTATSPPRDRVVKSYVRPGTAMSSNMGSVRRGSSTRHSFRTYDLKASLNDLTGSKIFEDADSVYSDEERDIEEAEKRETIKPHEFTLLPLNLDKVDTARNSKRESKNKISKRDSSRHSNSKRQLKRTSERDPTPYYLASSSHHEHGGKENASSTYTLGQRSSPTRCDTKARPKSNPQRPLSSPSPSRPKPYPTTTRHHSKPISSSARRTSHRSTTHDTTQTKERHSRKSIHSLTPSRHSSTLPAPRKRHDRSRTQSSAFPFFDAQTVMQDAARRASASASATPVSPSPCPPSATATTAVVASIDPIIVSKLGRVKDQDEDEDQEPPLQAQIPQEEQDDETASSSSSSSSSASSTIEHATIETLRSSSIGLRASNGRVVRNSRDAIATRQSRLLTSFHLASAPASSSSPPPNTPPPPPPKSAKRKSVAVAVAVPVTPTPKAGGPAGAKQQHALCLFPRSSMSADIKRERDIPVSTPPPPPSQKGKEATPTPTTRVEEEEEEEHEGRRKKWGSFGVGGGYWDGQGKEDKVFI</sequence>
<feature type="transmembrane region" description="Helical" evidence="2">
    <location>
        <begin position="775"/>
        <end position="798"/>
    </location>
</feature>
<evidence type="ECO:0000256" key="2">
    <source>
        <dbReference type="SAM" id="Phobius"/>
    </source>
</evidence>
<evidence type="ECO:0000256" key="1">
    <source>
        <dbReference type="SAM" id="MobiDB-lite"/>
    </source>
</evidence>
<dbReference type="Pfam" id="PF00583">
    <property type="entry name" value="Acetyltransf_1"/>
    <property type="match status" value="1"/>
</dbReference>
<dbReference type="EMBL" id="KE747818">
    <property type="protein sequence ID" value="RMZ69269.1"/>
    <property type="molecule type" value="Genomic_DNA"/>
</dbReference>
<accession>A0A3M7M4F6</accession>
<dbReference type="Gene3D" id="3.40.630.30">
    <property type="match status" value="1"/>
</dbReference>
<dbReference type="Pfam" id="PF05345">
    <property type="entry name" value="He_PIG"/>
    <property type="match status" value="3"/>
</dbReference>
<feature type="transmembrane region" description="Helical" evidence="2">
    <location>
        <begin position="342"/>
        <end position="361"/>
    </location>
</feature>
<feature type="compositionally biased region" description="Low complexity" evidence="1">
    <location>
        <begin position="1366"/>
        <end position="1376"/>
    </location>
</feature>
<dbReference type="InterPro" id="IPR016181">
    <property type="entry name" value="Acyl_CoA_acyltransferase"/>
</dbReference>
<feature type="region of interest" description="Disordered" evidence="1">
    <location>
        <begin position="1179"/>
        <end position="1200"/>
    </location>
</feature>
<feature type="region of interest" description="Disordered" evidence="1">
    <location>
        <begin position="1018"/>
        <end position="1050"/>
    </location>
</feature>
<feature type="chain" id="PRO_5018320854" evidence="3">
    <location>
        <begin position="19"/>
        <end position="1722"/>
    </location>
</feature>
<feature type="region of interest" description="Disordered" evidence="1">
    <location>
        <begin position="1591"/>
        <end position="1722"/>
    </location>
</feature>
<feature type="compositionally biased region" description="Low complexity" evidence="1">
    <location>
        <begin position="1618"/>
        <end position="1632"/>
    </location>
</feature>
<dbReference type="GO" id="GO:0016020">
    <property type="term" value="C:membrane"/>
    <property type="evidence" value="ECO:0007669"/>
    <property type="project" value="InterPro"/>
</dbReference>
<dbReference type="Gene3D" id="2.60.40.10">
    <property type="entry name" value="Immunoglobulins"/>
    <property type="match status" value="4"/>
</dbReference>
<feature type="compositionally biased region" description="Polar residues" evidence="1">
    <location>
        <begin position="751"/>
        <end position="763"/>
    </location>
</feature>
<dbReference type="Proteomes" id="UP000265663">
    <property type="component" value="Unassembled WGS sequence"/>
</dbReference>
<dbReference type="SUPFAM" id="SSF49313">
    <property type="entry name" value="Cadherin-like"/>
    <property type="match status" value="4"/>
</dbReference>
<feature type="compositionally biased region" description="Low complexity" evidence="1">
    <location>
        <begin position="1533"/>
        <end position="1545"/>
    </location>
</feature>
<dbReference type="InterPro" id="IPR006644">
    <property type="entry name" value="Cadg"/>
</dbReference>
<gene>
    <name evidence="5" type="ORF">GMOD_00006002</name>
</gene>
<dbReference type="GO" id="GO:0016747">
    <property type="term" value="F:acyltransferase activity, transferring groups other than amino-acyl groups"/>
    <property type="evidence" value="ECO:0007669"/>
    <property type="project" value="InterPro"/>
</dbReference>
<protein>
    <submittedName>
        <fullName evidence="5">Transmembrane glyco</fullName>
    </submittedName>
</protein>
<keyword evidence="3" id="KW-0732">Signal</keyword>
<dbReference type="OrthoDB" id="41532at2759"/>
<dbReference type="SMART" id="SM00736">
    <property type="entry name" value="CADG"/>
    <property type="match status" value="3"/>
</dbReference>
<dbReference type="CDD" id="cd04301">
    <property type="entry name" value="NAT_SF"/>
    <property type="match status" value="1"/>
</dbReference>
<feature type="compositionally biased region" description="Basic residues" evidence="1">
    <location>
        <begin position="1185"/>
        <end position="1194"/>
    </location>
</feature>
<feature type="compositionally biased region" description="Low complexity" evidence="1">
    <location>
        <begin position="1466"/>
        <end position="1476"/>
    </location>
</feature>
<keyword evidence="6" id="KW-1185">Reference proteome</keyword>
<feature type="compositionally biased region" description="Polar residues" evidence="1">
    <location>
        <begin position="1018"/>
        <end position="1049"/>
    </location>
</feature>
<organism evidence="5 6">
    <name type="scientific">Pyrenophora seminiperda CCB06</name>
    <dbReference type="NCBI Taxonomy" id="1302712"/>
    <lineage>
        <taxon>Eukaryota</taxon>
        <taxon>Fungi</taxon>
        <taxon>Dikarya</taxon>
        <taxon>Ascomycota</taxon>
        <taxon>Pezizomycotina</taxon>
        <taxon>Dothideomycetes</taxon>
        <taxon>Pleosporomycetidae</taxon>
        <taxon>Pleosporales</taxon>
        <taxon>Pleosporineae</taxon>
        <taxon>Pleosporaceae</taxon>
        <taxon>Pyrenophora</taxon>
    </lineage>
</organism>
<feature type="region of interest" description="Disordered" evidence="1">
    <location>
        <begin position="751"/>
        <end position="771"/>
    </location>
</feature>
<dbReference type="GO" id="GO:0005509">
    <property type="term" value="F:calcium ion binding"/>
    <property type="evidence" value="ECO:0007669"/>
    <property type="project" value="InterPro"/>
</dbReference>
<dbReference type="PROSITE" id="PS51186">
    <property type="entry name" value="GNAT"/>
    <property type="match status" value="1"/>
</dbReference>
<dbReference type="InterPro" id="IPR013783">
    <property type="entry name" value="Ig-like_fold"/>
</dbReference>
<feature type="compositionally biased region" description="Polar residues" evidence="1">
    <location>
        <begin position="1342"/>
        <end position="1357"/>
    </location>
</feature>
<feature type="signal peptide" evidence="3">
    <location>
        <begin position="1"/>
        <end position="18"/>
    </location>
</feature>
<keyword evidence="2 5" id="KW-0812">Transmembrane</keyword>
<proteinExistence type="predicted"/>
<feature type="domain" description="N-acetyltransferase" evidence="4">
    <location>
        <begin position="85"/>
        <end position="225"/>
    </location>
</feature>
<evidence type="ECO:0000256" key="3">
    <source>
        <dbReference type="SAM" id="SignalP"/>
    </source>
</evidence>
<reference evidence="5 6" key="1">
    <citation type="journal article" date="2014" name="PLoS ONE">
        <title>De novo Genome Assembly of the Fungal Plant Pathogen Pyrenophora semeniperda.</title>
        <authorList>
            <person name="Soliai M.M."/>
            <person name="Meyer S.E."/>
            <person name="Udall J.A."/>
            <person name="Elzinga D.E."/>
            <person name="Hermansen R.A."/>
            <person name="Bodily P.M."/>
            <person name="Hart A.A."/>
            <person name="Coleman C.E."/>
        </authorList>
    </citation>
    <scope>NUCLEOTIDE SEQUENCE [LARGE SCALE GENOMIC DNA]</scope>
    <source>
        <strain evidence="5 6">CCB06</strain>
        <tissue evidence="5">Mycelium</tissue>
    </source>
</reference>
<feature type="region of interest" description="Disordered" evidence="1">
    <location>
        <begin position="1507"/>
        <end position="1548"/>
    </location>
</feature>
<dbReference type="InterPro" id="IPR015919">
    <property type="entry name" value="Cadherin-like_sf"/>
</dbReference>
<feature type="region of interest" description="Disordered" evidence="1">
    <location>
        <begin position="839"/>
        <end position="862"/>
    </location>
</feature>
<feature type="compositionally biased region" description="Basic and acidic residues" evidence="1">
    <location>
        <begin position="1288"/>
        <end position="1308"/>
    </location>
</feature>